<dbReference type="Proteomes" id="UP001152795">
    <property type="component" value="Unassembled WGS sequence"/>
</dbReference>
<protein>
    <submittedName>
        <fullName evidence="1">Uncharacterized protein</fullName>
    </submittedName>
</protein>
<sequence length="145" mass="17026">MEEVHENQVKEILPYQFEPEIELIFHSYDSEEDSFSSDESIDEEFELANSWRKSTLTWCKCGHCKIMPKTLEKFCCKEKAVEYDEYDEKLSQAESLGDACIAQLPDFQQNILTESVLKIDACRYVEENWPLGDDELAKTHKIFRL</sequence>
<name>A0A6S7LGL7_PARCT</name>
<keyword evidence="2" id="KW-1185">Reference proteome</keyword>
<dbReference type="EMBL" id="CACRXK020017853">
    <property type="protein sequence ID" value="CAB4031729.1"/>
    <property type="molecule type" value="Genomic_DNA"/>
</dbReference>
<evidence type="ECO:0000313" key="1">
    <source>
        <dbReference type="EMBL" id="CAB4031729.1"/>
    </source>
</evidence>
<dbReference type="OrthoDB" id="9898867at2759"/>
<proteinExistence type="predicted"/>
<dbReference type="PANTHER" id="PTHR36981">
    <property type="entry name" value="ZGC:195170"/>
    <property type="match status" value="1"/>
</dbReference>
<dbReference type="PANTHER" id="PTHR36981:SF1">
    <property type="entry name" value="P2X PURINORECEPTOR 7 INTRACELLULAR DOMAIN-CONTAINING PROTEIN"/>
    <property type="match status" value="1"/>
</dbReference>
<evidence type="ECO:0000313" key="2">
    <source>
        <dbReference type="Proteomes" id="UP001152795"/>
    </source>
</evidence>
<accession>A0A6S7LGL7</accession>
<reference evidence="1" key="1">
    <citation type="submission" date="2020-04" db="EMBL/GenBank/DDBJ databases">
        <authorList>
            <person name="Alioto T."/>
            <person name="Alioto T."/>
            <person name="Gomez Garrido J."/>
        </authorList>
    </citation>
    <scope>NUCLEOTIDE SEQUENCE</scope>
    <source>
        <strain evidence="1">A484AB</strain>
    </source>
</reference>
<gene>
    <name evidence="1" type="ORF">PACLA_8A038877</name>
</gene>
<comment type="caution">
    <text evidence="1">The sequence shown here is derived from an EMBL/GenBank/DDBJ whole genome shotgun (WGS) entry which is preliminary data.</text>
</comment>
<organism evidence="1 2">
    <name type="scientific">Paramuricea clavata</name>
    <name type="common">Red gorgonian</name>
    <name type="synonym">Violescent sea-whip</name>
    <dbReference type="NCBI Taxonomy" id="317549"/>
    <lineage>
        <taxon>Eukaryota</taxon>
        <taxon>Metazoa</taxon>
        <taxon>Cnidaria</taxon>
        <taxon>Anthozoa</taxon>
        <taxon>Octocorallia</taxon>
        <taxon>Malacalcyonacea</taxon>
        <taxon>Plexauridae</taxon>
        <taxon>Paramuricea</taxon>
    </lineage>
</organism>
<dbReference type="AlphaFoldDB" id="A0A6S7LGL7"/>